<dbReference type="Proteomes" id="UP001433508">
    <property type="component" value="Unassembled WGS sequence"/>
</dbReference>
<comment type="caution">
    <text evidence="1">The sequence shown here is derived from an EMBL/GenBank/DDBJ whole genome shotgun (WGS) entry which is preliminary data.</text>
</comment>
<evidence type="ECO:0000313" key="2">
    <source>
        <dbReference type="Proteomes" id="UP001433508"/>
    </source>
</evidence>
<organism evidence="1 2">
    <name type="scientific">Lipomyces kononenkoae</name>
    <name type="common">Yeast</name>
    <dbReference type="NCBI Taxonomy" id="34357"/>
    <lineage>
        <taxon>Eukaryota</taxon>
        <taxon>Fungi</taxon>
        <taxon>Dikarya</taxon>
        <taxon>Ascomycota</taxon>
        <taxon>Saccharomycotina</taxon>
        <taxon>Lipomycetes</taxon>
        <taxon>Lipomycetales</taxon>
        <taxon>Lipomycetaceae</taxon>
        <taxon>Lipomyces</taxon>
    </lineage>
</organism>
<name>A0ACC3SY18_LIPKO</name>
<proteinExistence type="predicted"/>
<gene>
    <name evidence="1" type="ORF">V1525DRAFT_406645</name>
</gene>
<accession>A0ACC3SY18</accession>
<keyword evidence="2" id="KW-1185">Reference proteome</keyword>
<reference evidence="2" key="1">
    <citation type="journal article" date="2024" name="Front. Bioeng. Biotechnol.">
        <title>Genome-scale model development and genomic sequencing of the oleaginous clade Lipomyces.</title>
        <authorList>
            <person name="Czajka J.J."/>
            <person name="Han Y."/>
            <person name="Kim J."/>
            <person name="Mondo S.J."/>
            <person name="Hofstad B.A."/>
            <person name="Robles A."/>
            <person name="Haridas S."/>
            <person name="Riley R."/>
            <person name="LaButti K."/>
            <person name="Pangilinan J."/>
            <person name="Andreopoulos W."/>
            <person name="Lipzen A."/>
            <person name="Yan J."/>
            <person name="Wang M."/>
            <person name="Ng V."/>
            <person name="Grigoriev I.V."/>
            <person name="Spatafora J.W."/>
            <person name="Magnuson J.K."/>
            <person name="Baker S.E."/>
            <person name="Pomraning K.R."/>
        </authorList>
    </citation>
    <scope>NUCLEOTIDE SEQUENCE [LARGE SCALE GENOMIC DNA]</scope>
    <source>
        <strain evidence="2">CBS 7786</strain>
    </source>
</reference>
<protein>
    <submittedName>
        <fullName evidence="1">Armadillo-type protein</fullName>
    </submittedName>
</protein>
<evidence type="ECO:0000313" key="1">
    <source>
        <dbReference type="EMBL" id="KAK9236547.1"/>
    </source>
</evidence>
<dbReference type="EMBL" id="MU971385">
    <property type="protein sequence ID" value="KAK9236547.1"/>
    <property type="molecule type" value="Genomic_DNA"/>
</dbReference>
<sequence length="619" mass="68814">MSSVSTDELYPIAVLIDELKHDDVSLRIAAIERLSTIALALGPERTRSELIPFLEESLDDEDEVLTVLAEQLGNFVPYIGGSQYAHVLLPPLESFAGVEEPLVRDKAVESLNKIVSEMSAGQVEEYFLPLVKNLTTADWFTSKVSVTGLYATVYQKVTGQSKGGLRQLFGQLVYDDAPMVRRAAATHLTGLIPYIDAETVVADIVPFLLYLAQDDQDSVRLLTIDVLIAVSRLLGPDLVREHLLEQLKKLFADKSWRVRYMVADRFEQLAIAVAAGDEIVLKTHFVPAIVRLLKDSEAEVRTVIAKQIPGFCQLVSRESVLEDILPSIEDLVNDPSQHVRAALATKISGLAPILGKDLTIKYLLPMFLQMLKDEFPEVRLNIICKLELVNNVIGIDLLSQSLLPAITQLAQDKQWRVRLAIIEYIPLLASQLGMEFFDTQLRDLCIAWLHDNVYSIRDAATENLKNLTKVFGVAWAKATIIPKVIEAGSNPNYLYRMTSCVAATTLAAVVTIDVIRDDLLPFLNNLVADPIPNIRFAVARSYETLQKLLLEKAVELELDSDAMETTTPAPDDDARAREARIAEANEIIQETIVPNLEKLKEDEDVDVRFFASKSLQATG</sequence>